<dbReference type="SUPFAM" id="SSF46689">
    <property type="entry name" value="Homeodomain-like"/>
    <property type="match status" value="1"/>
</dbReference>
<comment type="caution">
    <text evidence="6">The sequence shown here is derived from an EMBL/GenBank/DDBJ whole genome shotgun (WGS) entry which is preliminary data.</text>
</comment>
<feature type="DNA-binding region" description="H-T-H motif" evidence="4">
    <location>
        <begin position="33"/>
        <end position="52"/>
    </location>
</feature>
<dbReference type="InterPro" id="IPR050109">
    <property type="entry name" value="HTH-type_TetR-like_transc_reg"/>
</dbReference>
<dbReference type="AlphaFoldDB" id="A0A2T0WZD4"/>
<dbReference type="InterPro" id="IPR001647">
    <property type="entry name" value="HTH_TetR"/>
</dbReference>
<dbReference type="InterPro" id="IPR036271">
    <property type="entry name" value="Tet_transcr_reg_TetR-rel_C_sf"/>
</dbReference>
<gene>
    <name evidence="6" type="ORF">BCF33_2757</name>
</gene>
<dbReference type="GO" id="GO:0003700">
    <property type="term" value="F:DNA-binding transcription factor activity"/>
    <property type="evidence" value="ECO:0007669"/>
    <property type="project" value="TreeGrafter"/>
</dbReference>
<keyword evidence="3" id="KW-0804">Transcription</keyword>
<protein>
    <submittedName>
        <fullName evidence="6">TetR family transcriptional regulator</fullName>
    </submittedName>
</protein>
<evidence type="ECO:0000313" key="7">
    <source>
        <dbReference type="Proteomes" id="UP000238801"/>
    </source>
</evidence>
<evidence type="ECO:0000256" key="3">
    <source>
        <dbReference type="ARBA" id="ARBA00023163"/>
    </source>
</evidence>
<evidence type="ECO:0000256" key="2">
    <source>
        <dbReference type="ARBA" id="ARBA00023125"/>
    </source>
</evidence>
<dbReference type="PANTHER" id="PTHR30055">
    <property type="entry name" value="HTH-TYPE TRANSCRIPTIONAL REGULATOR RUTR"/>
    <property type="match status" value="1"/>
</dbReference>
<dbReference type="OrthoDB" id="7223515at2"/>
<dbReference type="Gene3D" id="1.10.357.10">
    <property type="entry name" value="Tetracycline Repressor, domain 2"/>
    <property type="match status" value="1"/>
</dbReference>
<reference evidence="6 7" key="1">
    <citation type="submission" date="2018-03" db="EMBL/GenBank/DDBJ databases">
        <title>Genomic Encyclopedia of Archaeal and Bacterial Type Strains, Phase II (KMG-II): from individual species to whole genera.</title>
        <authorList>
            <person name="Goeker M."/>
        </authorList>
    </citation>
    <scope>NUCLEOTIDE SEQUENCE [LARGE SCALE GENOMIC DNA]</scope>
    <source>
        <strain evidence="6 7">DSM 29318</strain>
    </source>
</reference>
<dbReference type="InterPro" id="IPR025996">
    <property type="entry name" value="MT1864/Rv1816-like_C"/>
</dbReference>
<sequence length="196" mass="21131">MARPRSYDHDALRAATIRVARRLLEEGGPPALTARALARAVGATPGTVYAVFGNLNAVLLEVNRETFLELAAVIDAVPDGPAADWLDRLADAYVAFMLERRDVWRGLFEGPRETESFPPWYTELIDRLIGRIAAPLAELGAGPRARDLAEQLFVSVHGVVALAAIGRLDMVTARPAQALAREAVETTVRAIKAGPA</sequence>
<organism evidence="6 7">
    <name type="scientific">Hasllibacter halocynthiae</name>
    <dbReference type="NCBI Taxonomy" id="595589"/>
    <lineage>
        <taxon>Bacteria</taxon>
        <taxon>Pseudomonadati</taxon>
        <taxon>Pseudomonadota</taxon>
        <taxon>Alphaproteobacteria</taxon>
        <taxon>Rhodobacterales</taxon>
        <taxon>Roseobacteraceae</taxon>
        <taxon>Hasllibacter</taxon>
    </lineage>
</organism>
<evidence type="ECO:0000259" key="5">
    <source>
        <dbReference type="PROSITE" id="PS50977"/>
    </source>
</evidence>
<keyword evidence="7" id="KW-1185">Reference proteome</keyword>
<dbReference type="PROSITE" id="PS50977">
    <property type="entry name" value="HTH_TETR_2"/>
    <property type="match status" value="1"/>
</dbReference>
<keyword evidence="1" id="KW-0805">Transcription regulation</keyword>
<dbReference type="SUPFAM" id="SSF48498">
    <property type="entry name" value="Tetracyclin repressor-like, C-terminal domain"/>
    <property type="match status" value="1"/>
</dbReference>
<name>A0A2T0WZD4_9RHOB</name>
<dbReference type="Pfam" id="PF13305">
    <property type="entry name" value="TetR_C_33"/>
    <property type="match status" value="1"/>
</dbReference>
<evidence type="ECO:0000256" key="1">
    <source>
        <dbReference type="ARBA" id="ARBA00023015"/>
    </source>
</evidence>
<proteinExistence type="predicted"/>
<feature type="domain" description="HTH tetR-type" evidence="5">
    <location>
        <begin position="10"/>
        <end position="70"/>
    </location>
</feature>
<dbReference type="PANTHER" id="PTHR30055:SF234">
    <property type="entry name" value="HTH-TYPE TRANSCRIPTIONAL REGULATOR BETI"/>
    <property type="match status" value="1"/>
</dbReference>
<dbReference type="Proteomes" id="UP000238801">
    <property type="component" value="Unassembled WGS sequence"/>
</dbReference>
<dbReference type="RefSeq" id="WP_106161807.1">
    <property type="nucleotide sequence ID" value="NZ_PVTT01000003.1"/>
</dbReference>
<dbReference type="GO" id="GO:0000976">
    <property type="term" value="F:transcription cis-regulatory region binding"/>
    <property type="evidence" value="ECO:0007669"/>
    <property type="project" value="TreeGrafter"/>
</dbReference>
<dbReference type="Pfam" id="PF00440">
    <property type="entry name" value="TetR_N"/>
    <property type="match status" value="1"/>
</dbReference>
<evidence type="ECO:0000313" key="6">
    <source>
        <dbReference type="EMBL" id="PRY92063.1"/>
    </source>
</evidence>
<dbReference type="InterPro" id="IPR009057">
    <property type="entry name" value="Homeodomain-like_sf"/>
</dbReference>
<dbReference type="EMBL" id="PVTT01000003">
    <property type="protein sequence ID" value="PRY92063.1"/>
    <property type="molecule type" value="Genomic_DNA"/>
</dbReference>
<accession>A0A2T0WZD4</accession>
<keyword evidence="2 4" id="KW-0238">DNA-binding</keyword>
<evidence type="ECO:0000256" key="4">
    <source>
        <dbReference type="PROSITE-ProRule" id="PRU00335"/>
    </source>
</evidence>